<dbReference type="GO" id="GO:0052381">
    <property type="term" value="F:tRNA dimethylallyltransferase activity"/>
    <property type="evidence" value="ECO:0007669"/>
    <property type="project" value="UniProtKB-EC"/>
</dbReference>
<evidence type="ECO:0000256" key="9">
    <source>
        <dbReference type="ARBA" id="ARBA00049563"/>
    </source>
</evidence>
<keyword evidence="4 10" id="KW-0808">Transferase</keyword>
<comment type="catalytic activity">
    <reaction evidence="9 10 11">
        <text>adenosine(37) in tRNA + dimethylallyl diphosphate = N(6)-dimethylallyladenosine(37) in tRNA + diphosphate</text>
        <dbReference type="Rhea" id="RHEA:26482"/>
        <dbReference type="Rhea" id="RHEA-COMP:10162"/>
        <dbReference type="Rhea" id="RHEA-COMP:10375"/>
        <dbReference type="ChEBI" id="CHEBI:33019"/>
        <dbReference type="ChEBI" id="CHEBI:57623"/>
        <dbReference type="ChEBI" id="CHEBI:74411"/>
        <dbReference type="ChEBI" id="CHEBI:74415"/>
        <dbReference type="EC" id="2.5.1.75"/>
    </reaction>
</comment>
<dbReference type="NCBIfam" id="TIGR00174">
    <property type="entry name" value="miaA"/>
    <property type="match status" value="1"/>
</dbReference>
<evidence type="ECO:0000256" key="6">
    <source>
        <dbReference type="ARBA" id="ARBA00022741"/>
    </source>
</evidence>
<dbReference type="RefSeq" id="WP_250753248.1">
    <property type="nucleotide sequence ID" value="NZ_CP098401.1"/>
</dbReference>
<evidence type="ECO:0000256" key="7">
    <source>
        <dbReference type="ARBA" id="ARBA00022840"/>
    </source>
</evidence>
<dbReference type="InterPro" id="IPR039657">
    <property type="entry name" value="Dimethylallyltransferase"/>
</dbReference>
<dbReference type="Pfam" id="PF01715">
    <property type="entry name" value="IPPT"/>
    <property type="match status" value="1"/>
</dbReference>
<feature type="binding site" evidence="10">
    <location>
        <begin position="14"/>
        <end position="21"/>
    </location>
    <ligand>
        <name>ATP</name>
        <dbReference type="ChEBI" id="CHEBI:30616"/>
    </ligand>
</feature>
<evidence type="ECO:0000313" key="15">
    <source>
        <dbReference type="Proteomes" id="UP001055580"/>
    </source>
</evidence>
<sequence>MNTLDLPTIALIAGPTASGKSALALALAERNGGVVINADASQVYADLRVLSARPSPEEEARAPHRLFGHVDGADTTYSAARWAGEARDAIAEAHAAGKLPILVGGTGLYIRTLIDGIAPVPEIDPAIRAAVRAASVADNQAALAALDPAAAARLHPADTTRVARALEVMRSTGRPIADWQADRVGGIGDAVRVVASILLPERAWLLARCDARLAQMFDGGAVEEVTALVARTDVPPLAPVRRAIGVPDVAAWIAGSASREDALAHAQAATRQYAKRQSTWFRNQPPPEWQHRDATETSVNVAKFETRLRC</sequence>
<dbReference type="Gene3D" id="1.10.20.140">
    <property type="match status" value="1"/>
</dbReference>
<comment type="similarity">
    <text evidence="3 10 13">Belongs to the IPP transferase family.</text>
</comment>
<comment type="subunit">
    <text evidence="10">Monomer.</text>
</comment>
<dbReference type="HAMAP" id="MF_00185">
    <property type="entry name" value="IPP_trans"/>
    <property type="match status" value="1"/>
</dbReference>
<keyword evidence="5 10" id="KW-0819">tRNA processing</keyword>
<gene>
    <name evidence="10 14" type="primary">miaA</name>
    <name evidence="14" type="ORF">M9980_03185</name>
</gene>
<evidence type="ECO:0000256" key="3">
    <source>
        <dbReference type="ARBA" id="ARBA00005842"/>
    </source>
</evidence>
<comment type="function">
    <text evidence="2 10 12">Catalyzes the transfer of a dimethylallyl group onto the adenine at position 37 in tRNAs that read codons beginning with uridine, leading to the formation of N6-(dimethylallyl)adenosine (i(6)A).</text>
</comment>
<feature type="site" description="Interaction with substrate tRNA" evidence="10">
    <location>
        <position position="106"/>
    </location>
</feature>
<dbReference type="PANTHER" id="PTHR11088">
    <property type="entry name" value="TRNA DIMETHYLALLYLTRANSFERASE"/>
    <property type="match status" value="1"/>
</dbReference>
<comment type="caution">
    <text evidence="10">Lacks conserved residue(s) required for the propagation of feature annotation.</text>
</comment>
<comment type="cofactor">
    <cofactor evidence="1 10">
        <name>Mg(2+)</name>
        <dbReference type="ChEBI" id="CHEBI:18420"/>
    </cofactor>
</comment>
<keyword evidence="8 10" id="KW-0460">Magnesium</keyword>
<accession>A0ABY4TV23</accession>
<evidence type="ECO:0000313" key="14">
    <source>
        <dbReference type="EMBL" id="URW76244.1"/>
    </source>
</evidence>
<reference evidence="14" key="1">
    <citation type="submission" date="2022-05" db="EMBL/GenBank/DDBJ databases">
        <title>Sphingomonas sp. strain RMG20 Genome sequencing and assembly.</title>
        <authorList>
            <person name="Kim I."/>
        </authorList>
    </citation>
    <scope>NUCLEOTIDE SEQUENCE</scope>
    <source>
        <strain evidence="14">RMG20</strain>
    </source>
</reference>
<dbReference type="Proteomes" id="UP001055580">
    <property type="component" value="Chromosome"/>
</dbReference>
<dbReference type="Gene3D" id="3.40.50.300">
    <property type="entry name" value="P-loop containing nucleotide triphosphate hydrolases"/>
    <property type="match status" value="1"/>
</dbReference>
<dbReference type="InterPro" id="IPR018022">
    <property type="entry name" value="IPT"/>
</dbReference>
<keyword evidence="7 10" id="KW-0067">ATP-binding</keyword>
<evidence type="ECO:0000256" key="11">
    <source>
        <dbReference type="RuleBase" id="RU003783"/>
    </source>
</evidence>
<proteinExistence type="inferred from homology"/>
<evidence type="ECO:0000256" key="4">
    <source>
        <dbReference type="ARBA" id="ARBA00022679"/>
    </source>
</evidence>
<evidence type="ECO:0000256" key="13">
    <source>
        <dbReference type="RuleBase" id="RU003785"/>
    </source>
</evidence>
<keyword evidence="15" id="KW-1185">Reference proteome</keyword>
<dbReference type="SUPFAM" id="SSF52540">
    <property type="entry name" value="P-loop containing nucleoside triphosphate hydrolases"/>
    <property type="match status" value="1"/>
</dbReference>
<feature type="site" description="Interaction with substrate tRNA" evidence="10">
    <location>
        <position position="128"/>
    </location>
</feature>
<dbReference type="InterPro" id="IPR027417">
    <property type="entry name" value="P-loop_NTPase"/>
</dbReference>
<organism evidence="14 15">
    <name type="scientific">Sphingomonas donggukensis</name>
    <dbReference type="NCBI Taxonomy" id="2949093"/>
    <lineage>
        <taxon>Bacteria</taxon>
        <taxon>Pseudomonadati</taxon>
        <taxon>Pseudomonadota</taxon>
        <taxon>Alphaproteobacteria</taxon>
        <taxon>Sphingomonadales</taxon>
        <taxon>Sphingomonadaceae</taxon>
        <taxon>Sphingomonas</taxon>
    </lineage>
</organism>
<dbReference type="EC" id="2.5.1.75" evidence="10"/>
<evidence type="ECO:0000256" key="10">
    <source>
        <dbReference type="HAMAP-Rule" id="MF_00185"/>
    </source>
</evidence>
<evidence type="ECO:0000256" key="1">
    <source>
        <dbReference type="ARBA" id="ARBA00001946"/>
    </source>
</evidence>
<evidence type="ECO:0000256" key="8">
    <source>
        <dbReference type="ARBA" id="ARBA00022842"/>
    </source>
</evidence>
<keyword evidence="6 10" id="KW-0547">Nucleotide-binding</keyword>
<feature type="binding site" evidence="10">
    <location>
        <begin position="16"/>
        <end position="21"/>
    </location>
    <ligand>
        <name>substrate</name>
    </ligand>
</feature>
<name>A0ABY4TV23_9SPHN</name>
<dbReference type="PANTHER" id="PTHR11088:SF60">
    <property type="entry name" value="TRNA DIMETHYLALLYLTRANSFERASE"/>
    <property type="match status" value="1"/>
</dbReference>
<protein>
    <recommendedName>
        <fullName evidence="10">tRNA dimethylallyltransferase</fullName>
        <ecNumber evidence="10">2.5.1.75</ecNumber>
    </recommendedName>
    <alternativeName>
        <fullName evidence="10">Dimethylallyl diphosphate:tRNA dimethylallyltransferase</fullName>
        <shortName evidence="10">DMAPP:tRNA dimethylallyltransferase</shortName>
        <shortName evidence="10">DMATase</shortName>
    </alternativeName>
    <alternativeName>
        <fullName evidence="10">Isopentenyl-diphosphate:tRNA isopentenyltransferase</fullName>
        <shortName evidence="10">IPP transferase</shortName>
        <shortName evidence="10">IPPT</shortName>
        <shortName evidence="10">IPTase</shortName>
    </alternativeName>
</protein>
<dbReference type="EMBL" id="CP098401">
    <property type="protein sequence ID" value="URW76244.1"/>
    <property type="molecule type" value="Genomic_DNA"/>
</dbReference>
<evidence type="ECO:0000256" key="5">
    <source>
        <dbReference type="ARBA" id="ARBA00022694"/>
    </source>
</evidence>
<evidence type="ECO:0000256" key="12">
    <source>
        <dbReference type="RuleBase" id="RU003784"/>
    </source>
</evidence>
<evidence type="ECO:0000256" key="2">
    <source>
        <dbReference type="ARBA" id="ARBA00003213"/>
    </source>
</evidence>